<keyword evidence="15" id="KW-1185">Reference proteome</keyword>
<dbReference type="GO" id="GO:0000422">
    <property type="term" value="P:autophagy of mitochondrion"/>
    <property type="evidence" value="ECO:0007669"/>
    <property type="project" value="TreeGrafter"/>
</dbReference>
<organism evidence="16">
    <name type="scientific">Dissoconium aciculare CBS 342.82</name>
    <dbReference type="NCBI Taxonomy" id="1314786"/>
    <lineage>
        <taxon>Eukaryota</taxon>
        <taxon>Fungi</taxon>
        <taxon>Dikarya</taxon>
        <taxon>Ascomycota</taxon>
        <taxon>Pezizomycotina</taxon>
        <taxon>Dothideomycetes</taxon>
        <taxon>Dothideomycetidae</taxon>
        <taxon>Mycosphaerellales</taxon>
        <taxon>Dissoconiaceae</taxon>
        <taxon>Dissoconium</taxon>
    </lineage>
</organism>
<dbReference type="GO" id="GO:0034727">
    <property type="term" value="P:piecemeal microautophagy of the nucleus"/>
    <property type="evidence" value="ECO:0007669"/>
    <property type="project" value="TreeGrafter"/>
</dbReference>
<evidence type="ECO:0000256" key="6">
    <source>
        <dbReference type="ARBA" id="ARBA00022753"/>
    </source>
</evidence>
<evidence type="ECO:0000256" key="4">
    <source>
        <dbReference type="ARBA" id="ARBA00022448"/>
    </source>
</evidence>
<evidence type="ECO:0000256" key="10">
    <source>
        <dbReference type="ARBA" id="ARBA00040748"/>
    </source>
</evidence>
<dbReference type="GO" id="GO:0010008">
    <property type="term" value="C:endosome membrane"/>
    <property type="evidence" value="ECO:0007669"/>
    <property type="project" value="UniProtKB-SubCell"/>
</dbReference>
<dbReference type="InterPro" id="IPR027267">
    <property type="entry name" value="AH/BAR_dom_sf"/>
</dbReference>
<dbReference type="GeneID" id="54363468"/>
<reference evidence="16" key="1">
    <citation type="submission" date="2020-01" db="EMBL/GenBank/DDBJ databases">
        <authorList>
            <consortium name="DOE Joint Genome Institute"/>
            <person name="Haridas S."/>
            <person name="Albert R."/>
            <person name="Binder M."/>
            <person name="Bloem J."/>
            <person name="Labutti K."/>
            <person name="Salamov A."/>
            <person name="Andreopoulos B."/>
            <person name="Baker S.E."/>
            <person name="Barry K."/>
            <person name="Bills G."/>
            <person name="Bluhm B.H."/>
            <person name="Cannon C."/>
            <person name="Castanera R."/>
            <person name="Culley D.E."/>
            <person name="Daum C."/>
            <person name="Ezra D."/>
            <person name="Gonzalez J.B."/>
            <person name="Henrissat B."/>
            <person name="Kuo A."/>
            <person name="Liang C."/>
            <person name="Lipzen A."/>
            <person name="Lutzoni F."/>
            <person name="Magnuson J."/>
            <person name="Mondo S."/>
            <person name="Nolan M."/>
            <person name="Ohm R."/>
            <person name="Pangilinan J."/>
            <person name="Park H.-J."/>
            <person name="Ramirez L."/>
            <person name="Alfaro M."/>
            <person name="Sun H."/>
            <person name="Tritt A."/>
            <person name="Yoshinaga Y."/>
            <person name="Zwiers L.-H."/>
            <person name="Turgeon B.G."/>
            <person name="Goodwin S.B."/>
            <person name="Spatafora J.W."/>
            <person name="Crous P.W."/>
            <person name="Grigoriev I.V."/>
        </authorList>
    </citation>
    <scope>NUCLEOTIDE SEQUENCE</scope>
    <source>
        <strain evidence="16">CBS 342.82</strain>
    </source>
</reference>
<dbReference type="GO" id="GO:0005769">
    <property type="term" value="C:early endosome"/>
    <property type="evidence" value="ECO:0007669"/>
    <property type="project" value="TreeGrafter"/>
</dbReference>
<dbReference type="CDD" id="cd06863">
    <property type="entry name" value="PX_Atg24p"/>
    <property type="match status" value="1"/>
</dbReference>
<evidence type="ECO:0000256" key="2">
    <source>
        <dbReference type="ARBA" id="ARBA00004496"/>
    </source>
</evidence>
<dbReference type="GO" id="GO:0061709">
    <property type="term" value="P:reticulophagy"/>
    <property type="evidence" value="ECO:0007669"/>
    <property type="project" value="TreeGrafter"/>
</dbReference>
<dbReference type="AlphaFoldDB" id="A0A6J3LUI7"/>
<dbReference type="Proteomes" id="UP000504637">
    <property type="component" value="Unplaced"/>
</dbReference>
<keyword evidence="9" id="KW-0472">Membrane</keyword>
<dbReference type="GO" id="GO:0015031">
    <property type="term" value="P:protein transport"/>
    <property type="evidence" value="ECO:0007669"/>
    <property type="project" value="TreeGrafter"/>
</dbReference>
<dbReference type="GO" id="GO:0032456">
    <property type="term" value="P:endocytic recycling"/>
    <property type="evidence" value="ECO:0007669"/>
    <property type="project" value="TreeGrafter"/>
</dbReference>
<keyword evidence="8" id="KW-0446">Lipid-binding</keyword>
<reference evidence="16" key="3">
    <citation type="submission" date="2025-08" db="UniProtKB">
        <authorList>
            <consortium name="RefSeq"/>
        </authorList>
    </citation>
    <scope>IDENTIFICATION</scope>
    <source>
        <strain evidence="16">CBS 342.82</strain>
    </source>
</reference>
<sequence>MSSQDHGAAIVADNSNEARQKLSPPRRARASISAPAHDVVPVSLSTEDHCAASESLINISSPVQNIDDPNDYAESIDDPDEFDDDRFSVVTVSAVGSLNLSENEFDHDHDFETFEPIEIVQARLATESTPRSASRIPTTQTIDSVTAMEEGGDDWRQAGHHADPQDLAGPGAHGQLNCNVSSPQKEGEGTQNSYVSYLVTTDTDFKSFQSSHSSVRRRFTDFVFLYTTLVKEYPQCAVPPPPDKHNMSYVRGDRFAPDFTARRAHSLRRFLGRLALHPVLRRATILTLFLESTDWNATMRSRPNRGMSGSDAGNSSVLESWTDSFLNAFSKVHKTDKRFQDVNDHASKLDDDLGTVSKVVARVAKRESDLASDYADLSTQFQKLAQLEPSVQNDLNKFSTGVQATSEGWRALHDHTDRDYLTSLKDMESYISAVKSLLKTREQKQLDFEGLTDYLSKAHQERDTLASTHSASGLGASGFIRAKLEDVRGVDHEQARRERVRKLEVSISRLTDEVENAKKTTEAFDEEVVKEVADFERIKAVEFRDTLGGLADAHVDFFKTNIEIWEKFVKEEEALMAAEGETVVA</sequence>
<evidence type="ECO:0000256" key="9">
    <source>
        <dbReference type="ARBA" id="ARBA00023136"/>
    </source>
</evidence>
<evidence type="ECO:0000256" key="7">
    <source>
        <dbReference type="ARBA" id="ARBA00023006"/>
    </source>
</evidence>
<evidence type="ECO:0000256" key="11">
    <source>
        <dbReference type="ARBA" id="ARBA00041273"/>
    </source>
</evidence>
<feature type="region of interest" description="Disordered" evidence="13">
    <location>
        <begin position="1"/>
        <end position="34"/>
    </location>
</feature>
<dbReference type="FunFam" id="1.20.1270.60:FF:000042">
    <property type="entry name" value="Vacuolar targeting protein Atg24"/>
    <property type="match status" value="1"/>
</dbReference>
<accession>A0A6J3LUI7</accession>
<dbReference type="Pfam" id="PF09325">
    <property type="entry name" value="Vps5"/>
    <property type="match status" value="1"/>
</dbReference>
<dbReference type="InterPro" id="IPR001683">
    <property type="entry name" value="PX_dom"/>
</dbReference>
<dbReference type="InterPro" id="IPR036871">
    <property type="entry name" value="PX_dom_sf"/>
</dbReference>
<feature type="coiled-coil region" evidence="12">
    <location>
        <begin position="500"/>
        <end position="527"/>
    </location>
</feature>
<dbReference type="InterPro" id="IPR015404">
    <property type="entry name" value="Vps5_C"/>
</dbReference>
<proteinExistence type="inferred from homology"/>
<evidence type="ECO:0000256" key="5">
    <source>
        <dbReference type="ARBA" id="ARBA00022490"/>
    </source>
</evidence>
<evidence type="ECO:0000256" key="3">
    <source>
        <dbReference type="ARBA" id="ARBA00010883"/>
    </source>
</evidence>
<evidence type="ECO:0000256" key="12">
    <source>
        <dbReference type="SAM" id="Coils"/>
    </source>
</evidence>
<dbReference type="GO" id="GO:0000407">
    <property type="term" value="C:phagophore assembly site"/>
    <property type="evidence" value="ECO:0007669"/>
    <property type="project" value="TreeGrafter"/>
</dbReference>
<evidence type="ECO:0000256" key="13">
    <source>
        <dbReference type="SAM" id="MobiDB-lite"/>
    </source>
</evidence>
<evidence type="ECO:0000256" key="8">
    <source>
        <dbReference type="ARBA" id="ARBA00023121"/>
    </source>
</evidence>
<dbReference type="SUPFAM" id="SSF64268">
    <property type="entry name" value="PX domain"/>
    <property type="match status" value="1"/>
</dbReference>
<evidence type="ECO:0000313" key="15">
    <source>
        <dbReference type="Proteomes" id="UP000504637"/>
    </source>
</evidence>
<dbReference type="PANTHER" id="PTHR45949:SF2">
    <property type="entry name" value="SORTING NEXIN-4"/>
    <property type="match status" value="1"/>
</dbReference>
<dbReference type="SMART" id="SM00312">
    <property type="entry name" value="PX"/>
    <property type="match status" value="1"/>
</dbReference>
<comment type="similarity">
    <text evidence="3">Belongs to the sorting nexin family.</text>
</comment>
<dbReference type="PROSITE" id="PS50195">
    <property type="entry name" value="PX"/>
    <property type="match status" value="1"/>
</dbReference>
<dbReference type="Gene3D" id="1.20.1270.60">
    <property type="entry name" value="Arfaptin homology (AH) domain/BAR domain"/>
    <property type="match status" value="1"/>
</dbReference>
<dbReference type="FunFam" id="3.30.1520.10:FF:000035">
    <property type="entry name" value="Sorting nexin-4 protein"/>
    <property type="match status" value="1"/>
</dbReference>
<dbReference type="GO" id="GO:0035091">
    <property type="term" value="F:phosphatidylinositol binding"/>
    <property type="evidence" value="ECO:0007669"/>
    <property type="project" value="InterPro"/>
</dbReference>
<reference evidence="16" key="2">
    <citation type="submission" date="2020-04" db="EMBL/GenBank/DDBJ databases">
        <authorList>
            <consortium name="NCBI Genome Project"/>
        </authorList>
    </citation>
    <scope>NUCLEOTIDE SEQUENCE</scope>
    <source>
        <strain evidence="16">CBS 342.82</strain>
    </source>
</reference>
<keyword evidence="5" id="KW-0963">Cytoplasm</keyword>
<dbReference type="CDD" id="cd07628">
    <property type="entry name" value="BAR_Atg24p"/>
    <property type="match status" value="1"/>
</dbReference>
<keyword evidence="6" id="KW-0967">Endosome</keyword>
<evidence type="ECO:0000256" key="1">
    <source>
        <dbReference type="ARBA" id="ARBA00004481"/>
    </source>
</evidence>
<evidence type="ECO:0000259" key="14">
    <source>
        <dbReference type="PROSITE" id="PS50195"/>
    </source>
</evidence>
<protein>
    <recommendedName>
        <fullName evidence="10">Sorting nexin-4</fullName>
    </recommendedName>
    <alternativeName>
        <fullName evidence="11">Autophagy-related protein 24</fullName>
    </alternativeName>
</protein>
<feature type="domain" description="PX" evidence="14">
    <location>
        <begin position="175"/>
        <end position="296"/>
    </location>
</feature>
<dbReference type="Gene3D" id="3.30.1520.10">
    <property type="entry name" value="Phox-like domain"/>
    <property type="match status" value="1"/>
</dbReference>
<gene>
    <name evidence="16" type="ORF">K489DRAFT_383668</name>
</gene>
<evidence type="ECO:0000313" key="16">
    <source>
        <dbReference type="RefSeq" id="XP_033456482.1"/>
    </source>
</evidence>
<keyword evidence="4" id="KW-0813">Transport</keyword>
<dbReference type="PANTHER" id="PTHR45949">
    <property type="entry name" value="SORTING NEXIN-4"/>
    <property type="match status" value="1"/>
</dbReference>
<keyword evidence="12" id="KW-0175">Coiled coil</keyword>
<dbReference type="OrthoDB" id="205639at2759"/>
<name>A0A6J3LUI7_9PEZI</name>
<dbReference type="SUPFAM" id="SSF103657">
    <property type="entry name" value="BAR/IMD domain-like"/>
    <property type="match status" value="1"/>
</dbReference>
<comment type="subcellular location">
    <subcellularLocation>
        <location evidence="2">Cytoplasm</location>
    </subcellularLocation>
    <subcellularLocation>
        <location evidence="1">Endosome membrane</location>
        <topology evidence="1">Peripheral membrane protein</topology>
    </subcellularLocation>
</comment>
<dbReference type="Pfam" id="PF00787">
    <property type="entry name" value="PX"/>
    <property type="match status" value="1"/>
</dbReference>
<dbReference type="RefSeq" id="XP_033456482.1">
    <property type="nucleotide sequence ID" value="XM_033605668.1"/>
</dbReference>
<keyword evidence="7" id="KW-0072">Autophagy</keyword>